<name>A0A0Q3GLC0_BRADI</name>
<dbReference type="Pfam" id="PF25019">
    <property type="entry name" value="LRR_R13L1-DRL21"/>
    <property type="match status" value="1"/>
</dbReference>
<dbReference type="EnsemblPlants" id="KQK11879">
    <property type="protein sequence ID" value="KQK11879"/>
    <property type="gene ID" value="BRADI_1g00284v3"/>
</dbReference>
<dbReference type="SUPFAM" id="SSF52058">
    <property type="entry name" value="L domain-like"/>
    <property type="match status" value="2"/>
</dbReference>
<protein>
    <recommendedName>
        <fullName evidence="1">R13L1/DRL21-like LRR repeat region domain-containing protein</fullName>
    </recommendedName>
</protein>
<dbReference type="OrthoDB" id="695275at2759"/>
<dbReference type="Gene3D" id="3.80.10.10">
    <property type="entry name" value="Ribonuclease Inhibitor"/>
    <property type="match status" value="3"/>
</dbReference>
<evidence type="ECO:0000313" key="4">
    <source>
        <dbReference type="Proteomes" id="UP000008810"/>
    </source>
</evidence>
<proteinExistence type="predicted"/>
<dbReference type="InterPro" id="IPR056789">
    <property type="entry name" value="LRR_R13L1-DRL21"/>
</dbReference>
<dbReference type="InParanoid" id="A0A0Q3GLC0"/>
<dbReference type="AlphaFoldDB" id="A0A0Q3GLC0"/>
<gene>
    <name evidence="2" type="ORF">BRADI_1g00284v3</name>
</gene>
<keyword evidence="4" id="KW-1185">Reference proteome</keyword>
<dbReference type="EMBL" id="CM000880">
    <property type="protein sequence ID" value="KQK11879.1"/>
    <property type="molecule type" value="Genomic_DNA"/>
</dbReference>
<reference evidence="2" key="2">
    <citation type="submission" date="2017-06" db="EMBL/GenBank/DDBJ databases">
        <title>WGS assembly of Brachypodium distachyon.</title>
        <authorList>
            <consortium name="The International Brachypodium Initiative"/>
            <person name="Lucas S."/>
            <person name="Harmon-Smith M."/>
            <person name="Lail K."/>
            <person name="Tice H."/>
            <person name="Grimwood J."/>
            <person name="Bruce D."/>
            <person name="Barry K."/>
            <person name="Shu S."/>
            <person name="Lindquist E."/>
            <person name="Wang M."/>
            <person name="Pitluck S."/>
            <person name="Vogel J.P."/>
            <person name="Garvin D.F."/>
            <person name="Mockler T.C."/>
            <person name="Schmutz J."/>
            <person name="Rokhsar D."/>
            <person name="Bevan M.W."/>
        </authorList>
    </citation>
    <scope>NUCLEOTIDE SEQUENCE</scope>
    <source>
        <strain evidence="2">Bd21</strain>
    </source>
</reference>
<dbReference type="Gramene" id="KQK11879">
    <property type="protein sequence ID" value="KQK11879"/>
    <property type="gene ID" value="BRADI_1g00284v3"/>
</dbReference>
<dbReference type="PANTHER" id="PTHR47186:SF58">
    <property type="entry name" value="NB-ARC DOMAIN-CONTAINING PROTEIN"/>
    <property type="match status" value="1"/>
</dbReference>
<organism evidence="2">
    <name type="scientific">Brachypodium distachyon</name>
    <name type="common">Purple false brome</name>
    <name type="synonym">Trachynia distachya</name>
    <dbReference type="NCBI Taxonomy" id="15368"/>
    <lineage>
        <taxon>Eukaryota</taxon>
        <taxon>Viridiplantae</taxon>
        <taxon>Streptophyta</taxon>
        <taxon>Embryophyta</taxon>
        <taxon>Tracheophyta</taxon>
        <taxon>Spermatophyta</taxon>
        <taxon>Magnoliopsida</taxon>
        <taxon>Liliopsida</taxon>
        <taxon>Poales</taxon>
        <taxon>Poaceae</taxon>
        <taxon>BOP clade</taxon>
        <taxon>Pooideae</taxon>
        <taxon>Stipodae</taxon>
        <taxon>Brachypodieae</taxon>
        <taxon>Brachypodium</taxon>
    </lineage>
</organism>
<dbReference type="Proteomes" id="UP000008810">
    <property type="component" value="Chromosome 1"/>
</dbReference>
<sequence>MPVPTMQRNQLLGLWKGCRDFPKDMSNLAKLCHFYTPRIELHSEISNVGKLKLLEELKVFRVNKESEGFETKQLEHLTELRKLGIYNLEKIHTKEEASEAKLIEKKYLERLTLDWDSKRANVDPGVEALVLESLQPHRYLQKLSIRGHMGSFCPKWLGDELDVKALQSRCLSGVSWKDFPPLGKMFDLREVTLECIATMKEFVIEQSFCRLTKLTLSGLNSFEKWVPSQDANHLFPALQVLLIRDCPKLSVLPFSNQVVCPPDQDRNMDWFPKLQKLGIVNCPNFFLVARIPWTETLNQVNMRDVKLLEKFQYSKSSHGIRLSISGKDDLHSIDQVLASDILTEVTDLTLEKGPCLELRHLVMLTSLNIVTFRNYRSHVFAPRSSSLVETSGGHGDVKRNLPALENLRVMSCGASGKELTELLTHLPRLSDLSIWDCEKITQLAVGVDLQQTTSAAVSGREDGGLLLLPGHLSDSLRDLMIRNNPELVLVDPPSLLPGGGGGLQALRFLQEIAIWGCPKFLSACLVSSPSRSLFPSSLQSLELQGVKGMGTLELLSNLTSLTSLDLTNCGEDLRCEGLGPLLGQLRELTVFSSPKFFAGWNPNARRVLQHEGGGEEQRRQIVSPLPTSSKLQLLYTDEAEGLLAAPICSLLSSSLAELRLWGTKDAHLESFSNDGLHLLTSLQELEFNCFDELQHLPAGLHKLPNLKRLEVDRCPALRSLPDEGLPKSLKHLDVRRCGNEELIQQCRGLVGTIPEIVLED</sequence>
<dbReference type="InterPro" id="IPR032675">
    <property type="entry name" value="LRR_dom_sf"/>
</dbReference>
<evidence type="ECO:0000313" key="3">
    <source>
        <dbReference type="EnsemblPlants" id="KQK11879"/>
    </source>
</evidence>
<reference evidence="2 3" key="1">
    <citation type="journal article" date="2010" name="Nature">
        <title>Genome sequencing and analysis of the model grass Brachypodium distachyon.</title>
        <authorList>
            <consortium name="International Brachypodium Initiative"/>
        </authorList>
    </citation>
    <scope>NUCLEOTIDE SEQUENCE [LARGE SCALE GENOMIC DNA]</scope>
    <source>
        <strain evidence="2 3">Bd21</strain>
    </source>
</reference>
<feature type="domain" description="R13L1/DRL21-like LRR repeat region" evidence="1">
    <location>
        <begin position="72"/>
        <end position="195"/>
    </location>
</feature>
<reference evidence="3" key="3">
    <citation type="submission" date="2018-08" db="UniProtKB">
        <authorList>
            <consortium name="EnsemblPlants"/>
        </authorList>
    </citation>
    <scope>IDENTIFICATION</scope>
    <source>
        <strain evidence="3">cv. Bd21</strain>
    </source>
</reference>
<dbReference type="PANTHER" id="PTHR47186">
    <property type="entry name" value="LEUCINE-RICH REPEAT-CONTAINING PROTEIN 57"/>
    <property type="match status" value="1"/>
</dbReference>
<accession>A0A0Q3GLC0</accession>
<evidence type="ECO:0000259" key="1">
    <source>
        <dbReference type="Pfam" id="PF25019"/>
    </source>
</evidence>
<evidence type="ECO:0000313" key="2">
    <source>
        <dbReference type="EMBL" id="KQK11879.1"/>
    </source>
</evidence>